<name>A0ABT1G1L5_9CORY</name>
<reference evidence="1" key="1">
    <citation type="submission" date="2022-05" db="EMBL/GenBank/DDBJ databases">
        <title>Corynebacterium sp. TA-R-1 sp. nov., isolated from human feces.</title>
        <authorList>
            <person name="Shamsuzzaman M."/>
            <person name="Dahal R.H."/>
        </authorList>
    </citation>
    <scope>NUCLEOTIDE SEQUENCE</scope>
    <source>
        <strain evidence="1">TA-R-1</strain>
    </source>
</reference>
<dbReference type="RefSeq" id="WP_253577815.1">
    <property type="nucleotide sequence ID" value="NZ_JAMFTQ010000006.1"/>
</dbReference>
<protein>
    <submittedName>
        <fullName evidence="1">Uncharacterized protein</fullName>
    </submittedName>
</protein>
<accession>A0ABT1G1L5</accession>
<evidence type="ECO:0000313" key="1">
    <source>
        <dbReference type="EMBL" id="MCP1387885.1"/>
    </source>
</evidence>
<keyword evidence="2" id="KW-1185">Reference proteome</keyword>
<gene>
    <name evidence="1" type="ORF">M5J20_06730</name>
</gene>
<dbReference type="EMBL" id="JAMFTQ010000006">
    <property type="protein sequence ID" value="MCP1387885.1"/>
    <property type="molecule type" value="Genomic_DNA"/>
</dbReference>
<proteinExistence type="predicted"/>
<dbReference type="Proteomes" id="UP001204000">
    <property type="component" value="Unassembled WGS sequence"/>
</dbReference>
<sequence>MSDTSPQHAAARSRPTRDFFASVAGDLATRTNMTLAALLAVAGITGLSGGFDEAEPEGLVAATALSGERPLAEPIEVEAAPFEIAIRRTYVVDGARVVEMQVTNTASRPVSAPRMLTAFALQDSTLPADALPRFGKINHRLTGTDPLTEVPFAGLVAPNPGVPLDMAVIFTDPLDDPAAAGTAARADTLVISELEYRTSILDGSKSWLLGDPVAEVTLR</sequence>
<evidence type="ECO:0000313" key="2">
    <source>
        <dbReference type="Proteomes" id="UP001204000"/>
    </source>
</evidence>
<organism evidence="1 2">
    <name type="scientific">Corynebacterium stercoris</name>
    <dbReference type="NCBI Taxonomy" id="2943490"/>
    <lineage>
        <taxon>Bacteria</taxon>
        <taxon>Bacillati</taxon>
        <taxon>Actinomycetota</taxon>
        <taxon>Actinomycetes</taxon>
        <taxon>Mycobacteriales</taxon>
        <taxon>Corynebacteriaceae</taxon>
        <taxon>Corynebacterium</taxon>
    </lineage>
</organism>
<comment type="caution">
    <text evidence="1">The sequence shown here is derived from an EMBL/GenBank/DDBJ whole genome shotgun (WGS) entry which is preliminary data.</text>
</comment>